<evidence type="ECO:0000256" key="2">
    <source>
        <dbReference type="ARBA" id="ARBA00006432"/>
    </source>
</evidence>
<dbReference type="EMBL" id="HBUF01084089">
    <property type="protein sequence ID" value="CAG6633833.1"/>
    <property type="molecule type" value="Transcribed_RNA"/>
</dbReference>
<comment type="similarity">
    <text evidence="2">Belongs to the ATP-dependent AMP-binding enzyme family.</text>
</comment>
<dbReference type="InterPro" id="IPR025110">
    <property type="entry name" value="AMP-bd_C"/>
</dbReference>
<accession>A0A8D8QKU7</accession>
<evidence type="ECO:0000256" key="1">
    <source>
        <dbReference type="ARBA" id="ARBA00004275"/>
    </source>
</evidence>
<dbReference type="Gene3D" id="3.40.50.12780">
    <property type="entry name" value="N-terminal domain of ligase-like"/>
    <property type="match status" value="1"/>
</dbReference>
<name>A0A8D8QKU7_9HEMI</name>
<organism evidence="7">
    <name type="scientific">Cacopsylla melanoneura</name>
    <dbReference type="NCBI Taxonomy" id="428564"/>
    <lineage>
        <taxon>Eukaryota</taxon>
        <taxon>Metazoa</taxon>
        <taxon>Ecdysozoa</taxon>
        <taxon>Arthropoda</taxon>
        <taxon>Hexapoda</taxon>
        <taxon>Insecta</taxon>
        <taxon>Pterygota</taxon>
        <taxon>Neoptera</taxon>
        <taxon>Paraneoptera</taxon>
        <taxon>Hemiptera</taxon>
        <taxon>Sternorrhyncha</taxon>
        <taxon>Psylloidea</taxon>
        <taxon>Psyllidae</taxon>
        <taxon>Psyllinae</taxon>
        <taxon>Cacopsylla</taxon>
    </lineage>
</organism>
<reference evidence="7" key="1">
    <citation type="submission" date="2021-05" db="EMBL/GenBank/DDBJ databases">
        <authorList>
            <person name="Alioto T."/>
            <person name="Alioto T."/>
            <person name="Gomez Garrido J."/>
        </authorList>
    </citation>
    <scope>NUCLEOTIDE SEQUENCE</scope>
</reference>
<dbReference type="InterPro" id="IPR020845">
    <property type="entry name" value="AMP-binding_CS"/>
</dbReference>
<dbReference type="Pfam" id="PF00501">
    <property type="entry name" value="AMP-binding"/>
    <property type="match status" value="1"/>
</dbReference>
<proteinExistence type="inferred from homology"/>
<dbReference type="Pfam" id="PF13193">
    <property type="entry name" value="AMP-binding_C"/>
    <property type="match status" value="1"/>
</dbReference>
<evidence type="ECO:0000313" key="7">
    <source>
        <dbReference type="EMBL" id="CAG6633833.1"/>
    </source>
</evidence>
<dbReference type="PANTHER" id="PTHR24096:SF149">
    <property type="entry name" value="AMP-BINDING DOMAIN-CONTAINING PROTEIN-RELATED"/>
    <property type="match status" value="1"/>
</dbReference>
<feature type="domain" description="AMP-binding enzyme C-terminal" evidence="6">
    <location>
        <begin position="425"/>
        <end position="503"/>
    </location>
</feature>
<comment type="subcellular location">
    <subcellularLocation>
        <location evidence="1">Peroxisome</location>
    </subcellularLocation>
</comment>
<dbReference type="Gene3D" id="3.30.300.30">
    <property type="match status" value="1"/>
</dbReference>
<keyword evidence="4" id="KW-0576">Peroxisome</keyword>
<feature type="domain" description="AMP-dependent synthetase/ligase" evidence="5">
    <location>
        <begin position="16"/>
        <end position="374"/>
    </location>
</feature>
<dbReference type="InterPro" id="IPR045851">
    <property type="entry name" value="AMP-bd_C_sf"/>
</dbReference>
<dbReference type="AlphaFoldDB" id="A0A8D8QKU7"/>
<protein>
    <submittedName>
        <fullName evidence="7">Probable 4-coumarate--CoA ligase 3</fullName>
    </submittedName>
</protein>
<evidence type="ECO:0000259" key="5">
    <source>
        <dbReference type="Pfam" id="PF00501"/>
    </source>
</evidence>
<evidence type="ECO:0000259" key="6">
    <source>
        <dbReference type="Pfam" id="PF13193"/>
    </source>
</evidence>
<sequence length="522" mass="57872">MDQQLVSSYVFELLRSQGDRILMTESETGKSLSAKDILTRSKQISSHLSRLGFKPDDVIAYVSSNCSEFVCILLGILDTGATVALGNPNFTEYELSKFLSMISPKCVIYSPNNANTIATVAVTMPFIQYMSTSDIISQSSQIQLNGNLISSKPSNGKHHRALILLSSGTTGFPKAAMVSHHGFLMNLKYGMEFQRDQLTMLGILPFYHIYGLLILLDSLCHGTLVVTMAKFNPGKFIENIKKHQISVLPIVPSLCLSLVKSSVEDLSSLKIILTAGAMMIQSIMLDLLDKFPDNALHIYNIYGITEASSIVCCSKVQKGATNNDEKHTDDGQMIGKMPTYVQAKIIHPITSQVLPDGSPGELCLKGATVFLGYLNNPEANKDSIDEEGWLHTGDLCFRNPDGIFVLLGRIKELIKYQGNQISPYELESLFRNHPDVEDVAVIGIPHKIFGELPAAMVVPKVNVRVVVEDLQRFVEAQINPTKWLRGGVYLYDQEFIPRTASGKVKRKELLRKHVKIHELQNN</sequence>
<dbReference type="PROSITE" id="PS00455">
    <property type="entry name" value="AMP_BINDING"/>
    <property type="match status" value="1"/>
</dbReference>
<dbReference type="SUPFAM" id="SSF56801">
    <property type="entry name" value="Acetyl-CoA synthetase-like"/>
    <property type="match status" value="1"/>
</dbReference>
<keyword evidence="3 7" id="KW-0436">Ligase</keyword>
<evidence type="ECO:0000256" key="4">
    <source>
        <dbReference type="ARBA" id="ARBA00023140"/>
    </source>
</evidence>
<dbReference type="PANTHER" id="PTHR24096">
    <property type="entry name" value="LONG-CHAIN-FATTY-ACID--COA LIGASE"/>
    <property type="match status" value="1"/>
</dbReference>
<dbReference type="InterPro" id="IPR042099">
    <property type="entry name" value="ANL_N_sf"/>
</dbReference>
<evidence type="ECO:0000256" key="3">
    <source>
        <dbReference type="ARBA" id="ARBA00022598"/>
    </source>
</evidence>
<dbReference type="GO" id="GO:0005777">
    <property type="term" value="C:peroxisome"/>
    <property type="evidence" value="ECO:0007669"/>
    <property type="project" value="UniProtKB-SubCell"/>
</dbReference>
<dbReference type="InterPro" id="IPR000873">
    <property type="entry name" value="AMP-dep_synth/lig_dom"/>
</dbReference>
<dbReference type="GO" id="GO:0016405">
    <property type="term" value="F:CoA-ligase activity"/>
    <property type="evidence" value="ECO:0007669"/>
    <property type="project" value="TreeGrafter"/>
</dbReference>